<feature type="transmembrane region" description="Helical" evidence="2">
    <location>
        <begin position="167"/>
        <end position="192"/>
    </location>
</feature>
<dbReference type="InterPro" id="IPR021514">
    <property type="entry name" value="DUF3176"/>
</dbReference>
<feature type="transmembrane region" description="Helical" evidence="2">
    <location>
        <begin position="130"/>
        <end position="155"/>
    </location>
</feature>
<feature type="region of interest" description="Disordered" evidence="1">
    <location>
        <begin position="50"/>
        <end position="75"/>
    </location>
</feature>
<gene>
    <name evidence="3" type="ORF">H2200_007439</name>
</gene>
<keyword evidence="2" id="KW-0472">Membrane</keyword>
<dbReference type="PANTHER" id="PTHR35394">
    <property type="entry name" value="DUF3176 DOMAIN-CONTAINING PROTEIN"/>
    <property type="match status" value="1"/>
</dbReference>
<reference evidence="3" key="1">
    <citation type="submission" date="2022-10" db="EMBL/GenBank/DDBJ databases">
        <title>Culturing micro-colonial fungi from biological soil crusts in the Mojave desert and describing Neophaeococcomyces mojavensis, and introducing the new genera and species Taxawa tesnikishii.</title>
        <authorList>
            <person name="Kurbessoian T."/>
            <person name="Stajich J.E."/>
        </authorList>
    </citation>
    <scope>NUCLEOTIDE SEQUENCE</scope>
    <source>
        <strain evidence="3">TK_41</strain>
    </source>
</reference>
<organism evidence="3 4">
    <name type="scientific">Cladophialophora chaetospira</name>
    <dbReference type="NCBI Taxonomy" id="386627"/>
    <lineage>
        <taxon>Eukaryota</taxon>
        <taxon>Fungi</taxon>
        <taxon>Dikarya</taxon>
        <taxon>Ascomycota</taxon>
        <taxon>Pezizomycotina</taxon>
        <taxon>Eurotiomycetes</taxon>
        <taxon>Chaetothyriomycetidae</taxon>
        <taxon>Chaetothyriales</taxon>
        <taxon>Herpotrichiellaceae</taxon>
        <taxon>Cladophialophora</taxon>
    </lineage>
</organism>
<accession>A0AA38X7X4</accession>
<dbReference type="AlphaFoldDB" id="A0AA38X7X4"/>
<protein>
    <submittedName>
        <fullName evidence="3">Uncharacterized protein</fullName>
    </submittedName>
</protein>
<keyword evidence="2" id="KW-0812">Transmembrane</keyword>
<sequence>MASPAASANGSGGLDVAEVPQAHDAATVNNVGSVHQPMVHDVSDPHLTQASTVEVRSSSPTGPDNSQNNVQHHSQSALVPDATQAHHPQAPSNASANLKTPKAEIAGVNPSSPVAKPSWGHQLRNSFSNWWTWELLSVLISLLCFVGVIILLAVSDGRGVPQLGYRLTLNTIISILITASKSAMLVAVGTAIGQRNWSWMIRDRQRLLDIQIFDDASRGPWGAFTMLLSLRSRDIVALGAVVTILITILDPFAQQLVVYPIRTVTISDESVFVPQATVFREPRGNFSVSISPRPMTYTNGL</sequence>
<keyword evidence="4" id="KW-1185">Reference proteome</keyword>
<evidence type="ECO:0000256" key="1">
    <source>
        <dbReference type="SAM" id="MobiDB-lite"/>
    </source>
</evidence>
<evidence type="ECO:0000313" key="3">
    <source>
        <dbReference type="EMBL" id="KAJ9608451.1"/>
    </source>
</evidence>
<evidence type="ECO:0000313" key="4">
    <source>
        <dbReference type="Proteomes" id="UP001172673"/>
    </source>
</evidence>
<dbReference type="Proteomes" id="UP001172673">
    <property type="component" value="Unassembled WGS sequence"/>
</dbReference>
<comment type="caution">
    <text evidence="3">The sequence shown here is derived from an EMBL/GenBank/DDBJ whole genome shotgun (WGS) entry which is preliminary data.</text>
</comment>
<proteinExistence type="predicted"/>
<dbReference type="EMBL" id="JAPDRK010000010">
    <property type="protein sequence ID" value="KAJ9608451.1"/>
    <property type="molecule type" value="Genomic_DNA"/>
</dbReference>
<keyword evidence="2" id="KW-1133">Transmembrane helix</keyword>
<feature type="transmembrane region" description="Helical" evidence="2">
    <location>
        <begin position="235"/>
        <end position="253"/>
    </location>
</feature>
<dbReference type="Pfam" id="PF11374">
    <property type="entry name" value="DUF3176"/>
    <property type="match status" value="1"/>
</dbReference>
<dbReference type="PANTHER" id="PTHR35394:SF5">
    <property type="entry name" value="DUF3176 DOMAIN-CONTAINING PROTEIN"/>
    <property type="match status" value="1"/>
</dbReference>
<name>A0AA38X7X4_9EURO</name>
<evidence type="ECO:0000256" key="2">
    <source>
        <dbReference type="SAM" id="Phobius"/>
    </source>
</evidence>